<organism evidence="2 3">
    <name type="scientific">Ogataea haglerorum</name>
    <dbReference type="NCBI Taxonomy" id="1937702"/>
    <lineage>
        <taxon>Eukaryota</taxon>
        <taxon>Fungi</taxon>
        <taxon>Dikarya</taxon>
        <taxon>Ascomycota</taxon>
        <taxon>Saccharomycotina</taxon>
        <taxon>Pichiomycetes</taxon>
        <taxon>Pichiales</taxon>
        <taxon>Pichiaceae</taxon>
        <taxon>Ogataea</taxon>
    </lineage>
</organism>
<dbReference type="EMBL" id="JAHLUH010000009">
    <property type="protein sequence ID" value="KAG7726511.1"/>
    <property type="molecule type" value="Genomic_DNA"/>
</dbReference>
<comment type="caution">
    <text evidence="2">The sequence shown here is derived from an EMBL/GenBank/DDBJ whole genome shotgun (WGS) entry which is preliminary data.</text>
</comment>
<dbReference type="AlphaFoldDB" id="A0AAN6I0M3"/>
<reference evidence="2" key="1">
    <citation type="journal article" date="2021" name="G3 (Bethesda)">
        <title>Genomic diversity, chromosomal rearrangements, and interspecies hybridization in the ogataea polymorpha species complex.</title>
        <authorList>
            <person name="Hanson S.J."/>
            <person name="Cinneide E.O."/>
            <person name="Salzberg L.I."/>
            <person name="Wolfe K.H."/>
            <person name="McGowan J."/>
            <person name="Fitzpatrick D.A."/>
            <person name="Matlin K."/>
        </authorList>
    </citation>
    <scope>NUCLEOTIDE SEQUENCE</scope>
    <source>
        <strain evidence="2">83-405-1</strain>
    </source>
</reference>
<evidence type="ECO:0000313" key="3">
    <source>
        <dbReference type="Proteomes" id="UP000738402"/>
    </source>
</evidence>
<accession>A0AAN6I0M3</accession>
<dbReference type="Proteomes" id="UP000738402">
    <property type="component" value="Unassembled WGS sequence"/>
</dbReference>
<feature type="compositionally biased region" description="Polar residues" evidence="1">
    <location>
        <begin position="1"/>
        <end position="25"/>
    </location>
</feature>
<sequence>MKSLSASPNTAGAEQTTRRPTSSKSRFVVANQKKHDSSFQFLIDNVQSSTVGVLRKVSSVPLDTNGISVMITA</sequence>
<protein>
    <submittedName>
        <fullName evidence="2">Uncharacterized protein</fullName>
    </submittedName>
</protein>
<feature type="region of interest" description="Disordered" evidence="1">
    <location>
        <begin position="1"/>
        <end position="29"/>
    </location>
</feature>
<gene>
    <name evidence="2" type="ORF">KL933_003442</name>
</gene>
<proteinExistence type="predicted"/>
<evidence type="ECO:0000313" key="2">
    <source>
        <dbReference type="EMBL" id="KAG7726511.1"/>
    </source>
</evidence>
<evidence type="ECO:0000256" key="1">
    <source>
        <dbReference type="SAM" id="MobiDB-lite"/>
    </source>
</evidence>
<name>A0AAN6I0M3_9ASCO</name>